<evidence type="ECO:0000313" key="2">
    <source>
        <dbReference type="Proteomes" id="UP001165960"/>
    </source>
</evidence>
<gene>
    <name evidence="1" type="ORF">DSO57_1009004</name>
</gene>
<keyword evidence="2" id="KW-1185">Reference proteome</keyword>
<name>A0ACC2UGE8_9FUNG</name>
<organism evidence="1 2">
    <name type="scientific">Entomophthora muscae</name>
    <dbReference type="NCBI Taxonomy" id="34485"/>
    <lineage>
        <taxon>Eukaryota</taxon>
        <taxon>Fungi</taxon>
        <taxon>Fungi incertae sedis</taxon>
        <taxon>Zoopagomycota</taxon>
        <taxon>Entomophthoromycotina</taxon>
        <taxon>Entomophthoromycetes</taxon>
        <taxon>Entomophthorales</taxon>
        <taxon>Entomophthoraceae</taxon>
        <taxon>Entomophthora</taxon>
    </lineage>
</organism>
<proteinExistence type="predicted"/>
<reference evidence="1" key="1">
    <citation type="submission" date="2022-04" db="EMBL/GenBank/DDBJ databases">
        <title>Genome of the entomopathogenic fungus Entomophthora muscae.</title>
        <authorList>
            <person name="Elya C."/>
            <person name="Lovett B.R."/>
            <person name="Lee E."/>
            <person name="Macias A.M."/>
            <person name="Hajek A.E."/>
            <person name="De Bivort B.L."/>
            <person name="Kasson M.T."/>
            <person name="De Fine Licht H.H."/>
            <person name="Stajich J.E."/>
        </authorList>
    </citation>
    <scope>NUCLEOTIDE SEQUENCE</scope>
    <source>
        <strain evidence="1">Berkeley</strain>
    </source>
</reference>
<accession>A0ACC2UGE8</accession>
<protein>
    <submittedName>
        <fullName evidence="1">Uncharacterized protein</fullName>
    </submittedName>
</protein>
<dbReference type="EMBL" id="QTSX02000738">
    <property type="protein sequence ID" value="KAJ9085953.1"/>
    <property type="molecule type" value="Genomic_DNA"/>
</dbReference>
<evidence type="ECO:0000313" key="1">
    <source>
        <dbReference type="EMBL" id="KAJ9085953.1"/>
    </source>
</evidence>
<sequence>MEGSSTALEAIQGRRHQASVYPTGHADVHLADVVFFKIGDTLWERHPQAFTDLYLGVLDHNFLFGHQMVADLFVQMGFHVNMGNQSHKDKRLPPRATATYQPIQPMTDEEYNERYIALRDPVLGGWPVIFGDNLGRVSCRQGPPQDRS</sequence>
<dbReference type="Proteomes" id="UP001165960">
    <property type="component" value="Unassembled WGS sequence"/>
</dbReference>
<comment type="caution">
    <text evidence="1">The sequence shown here is derived from an EMBL/GenBank/DDBJ whole genome shotgun (WGS) entry which is preliminary data.</text>
</comment>